<proteinExistence type="predicted"/>
<name>A0A834KUZ1_VESVU</name>
<gene>
    <name evidence="2" type="ORF">HZH66_001408</name>
</gene>
<feature type="compositionally biased region" description="Low complexity" evidence="1">
    <location>
        <begin position="118"/>
        <end position="136"/>
    </location>
</feature>
<sequence length="256" mass="27744">MILIGTPGRRAEEGTAPKWVRNGWSLVGVRSRAETEGVAVAGELLRNNYPTAAMFLEETLFHWLLLGSFHTCSLPSIEAGQRCCTVQALCCKLFLVAAFVSIPFFAVLREWRAQQSCSNSSSSSSNSSSSSSSSSSIDMYHEGYKKKLIDERGDLRAYFEISRSTEGETKASPFSLSKHDLRWPHGERILCRGNLFANWSTAALTKGLSESEQEKEEWTKRKSELNRRGGCRNDGGRSGGGGGGGGAVGGSCGGRS</sequence>
<feature type="region of interest" description="Disordered" evidence="1">
    <location>
        <begin position="117"/>
        <end position="137"/>
    </location>
</feature>
<evidence type="ECO:0000313" key="2">
    <source>
        <dbReference type="EMBL" id="KAF7412512.1"/>
    </source>
</evidence>
<feature type="region of interest" description="Disordered" evidence="1">
    <location>
        <begin position="208"/>
        <end position="256"/>
    </location>
</feature>
<dbReference type="EMBL" id="JACSEA010000001">
    <property type="protein sequence ID" value="KAF7412512.1"/>
    <property type="molecule type" value="Genomic_DNA"/>
</dbReference>
<accession>A0A834KUZ1</accession>
<protein>
    <submittedName>
        <fullName evidence="2">Uncharacterized protein</fullName>
    </submittedName>
</protein>
<reference evidence="2" key="1">
    <citation type="journal article" date="2020" name="G3 (Bethesda)">
        <title>High-Quality Assemblies for Three Invasive Social Wasps from the &lt;i&gt;Vespula&lt;/i&gt; Genus.</title>
        <authorList>
            <person name="Harrop T.W.R."/>
            <person name="Guhlin J."/>
            <person name="McLaughlin G.M."/>
            <person name="Permina E."/>
            <person name="Stockwell P."/>
            <person name="Gilligan J."/>
            <person name="Le Lec M.F."/>
            <person name="Gruber M.A.M."/>
            <person name="Quinn O."/>
            <person name="Lovegrove M."/>
            <person name="Duncan E.J."/>
            <person name="Remnant E.J."/>
            <person name="Van Eeckhoven J."/>
            <person name="Graham B."/>
            <person name="Knapp R.A."/>
            <person name="Langford K.W."/>
            <person name="Kronenberg Z."/>
            <person name="Press M.O."/>
            <person name="Eacker S.M."/>
            <person name="Wilson-Rankin E.E."/>
            <person name="Purcell J."/>
            <person name="Lester P.J."/>
            <person name="Dearden P.K."/>
        </authorList>
    </citation>
    <scope>NUCLEOTIDE SEQUENCE</scope>
    <source>
        <strain evidence="2">Marl-1</strain>
    </source>
</reference>
<dbReference type="Proteomes" id="UP000614350">
    <property type="component" value="Unassembled WGS sequence"/>
</dbReference>
<comment type="caution">
    <text evidence="2">The sequence shown here is derived from an EMBL/GenBank/DDBJ whole genome shotgun (WGS) entry which is preliminary data.</text>
</comment>
<keyword evidence="3" id="KW-1185">Reference proteome</keyword>
<evidence type="ECO:0000256" key="1">
    <source>
        <dbReference type="SAM" id="MobiDB-lite"/>
    </source>
</evidence>
<feature type="compositionally biased region" description="Basic and acidic residues" evidence="1">
    <location>
        <begin position="216"/>
        <end position="227"/>
    </location>
</feature>
<feature type="compositionally biased region" description="Gly residues" evidence="1">
    <location>
        <begin position="232"/>
        <end position="256"/>
    </location>
</feature>
<evidence type="ECO:0000313" key="3">
    <source>
        <dbReference type="Proteomes" id="UP000614350"/>
    </source>
</evidence>
<dbReference type="AlphaFoldDB" id="A0A834KUZ1"/>
<organism evidence="2 3">
    <name type="scientific">Vespula vulgaris</name>
    <name type="common">Yellow jacket</name>
    <name type="synonym">Wasp</name>
    <dbReference type="NCBI Taxonomy" id="7454"/>
    <lineage>
        <taxon>Eukaryota</taxon>
        <taxon>Metazoa</taxon>
        <taxon>Ecdysozoa</taxon>
        <taxon>Arthropoda</taxon>
        <taxon>Hexapoda</taxon>
        <taxon>Insecta</taxon>
        <taxon>Pterygota</taxon>
        <taxon>Neoptera</taxon>
        <taxon>Endopterygota</taxon>
        <taxon>Hymenoptera</taxon>
        <taxon>Apocrita</taxon>
        <taxon>Aculeata</taxon>
        <taxon>Vespoidea</taxon>
        <taxon>Vespidae</taxon>
        <taxon>Vespinae</taxon>
        <taxon>Vespula</taxon>
    </lineage>
</organism>